<dbReference type="PANTHER" id="PTHR31084:SF19">
    <property type="entry name" value="GLYCOSYL HYDROLASE FAMILY 95 N-TERMINAL DOMAIN-CONTAINING PROTEIN"/>
    <property type="match status" value="1"/>
</dbReference>
<dbReference type="InterPro" id="IPR016518">
    <property type="entry name" value="Alpha-L-fucosidase"/>
</dbReference>
<dbReference type="InterPro" id="IPR008928">
    <property type="entry name" value="6-hairpin_glycosidase_sf"/>
</dbReference>
<dbReference type="Proteomes" id="UP001169760">
    <property type="component" value="Unassembled WGS sequence"/>
</dbReference>
<dbReference type="RefSeq" id="WP_303494007.1">
    <property type="nucleotide sequence ID" value="NZ_JAUOPB010000018.1"/>
</dbReference>
<dbReference type="Gene3D" id="1.50.10.10">
    <property type="match status" value="1"/>
</dbReference>
<dbReference type="PANTHER" id="PTHR31084">
    <property type="entry name" value="ALPHA-L-FUCOSIDASE 2"/>
    <property type="match status" value="1"/>
</dbReference>
<dbReference type="SUPFAM" id="SSF48208">
    <property type="entry name" value="Six-hairpin glycosidases"/>
    <property type="match status" value="1"/>
</dbReference>
<dbReference type="EMBL" id="JAUOPB010000018">
    <property type="protein sequence ID" value="MDO6424796.1"/>
    <property type="molecule type" value="Genomic_DNA"/>
</dbReference>
<accession>A0AAW7XE08</accession>
<protein>
    <submittedName>
        <fullName evidence="5">Glycoside hydrolase family 95 protein</fullName>
    </submittedName>
</protein>
<dbReference type="Pfam" id="PF21307">
    <property type="entry name" value="Glyco_hydro_95_C"/>
    <property type="match status" value="1"/>
</dbReference>
<evidence type="ECO:0000313" key="6">
    <source>
        <dbReference type="Proteomes" id="UP001169760"/>
    </source>
</evidence>
<sequence length="803" mass="88371">MYKRCGVLKTAFTFAAAVLTAVVCASPVEAKSLPIWFDAPALDWESEGLPLGNGAMGIVVTGEVARETLQLNEKTLWTGGPGAQGYNFGLPADSIKQDVAHVRQQITQHNGIDPQTAADKLGQNMYGYGHYQSFGELDIQYNDQTGAVSNYVRSLDLNQGVATVAYTRNNTHYKREYFVSYPLQAAIVKLSASNKQSISFNLGVRVHPNRTIETQAKKGVLTFSGKLFDNNLQYIGKVQIVVDGGELTENEKTGRIQVSRANNAVISIVAATNYAQAYPHYRGKLPVKALDKNLAKIKASDYSALLAEHFTDYTALFGRVGLSLIENAESYLLAKPTPELLKQYKGEGSAPERALEQLYFQFGRYLLIASSRNGSLPANLQGVWNNSATPPWNADYHVNINLQMNYWPAQVTNLGETALPLFDFIDSLVEPGKQSAQKVFGARGWTLFLNTNIFGYTGLIEWPTAFWQPEAAAWLAQHYFEYYQFYQDHTFLTERAYPVMKEAALFWVDVLVADPNTGLLVVSPSFSPEQGPFVSGAAMSQQIVFDLFTNVVEAAHLVGDTEFKKLIQTKLAKLDPGTRIGSWGQLQEWQQDIDDKTNKHRHISHLFALHPGDQISVQATPAFAEAAKVSLNARGDEGTGWSRAWKVNFWARLLDGDRAHKLLAGQLMGSTLPNLWDTHPPFQIDGNFGATAGMAEMLIQSHTGQITLLPALPKQWQTGAVTGLRARGDVQVSMRWANSKLVDATLLAGKSQPINLALPHSCISPTVKQQGSNKNKVTVSIANTAVVFSAARGELYRVTCSNK</sequence>
<feature type="domain" description="Glycosyl hydrolase family 95 N-terminal" evidence="2">
    <location>
        <begin position="35"/>
        <end position="276"/>
    </location>
</feature>
<feature type="domain" description="Alpha fucosidase A-like C-terminal" evidence="3">
    <location>
        <begin position="700"/>
        <end position="798"/>
    </location>
</feature>
<evidence type="ECO:0000259" key="2">
    <source>
        <dbReference type="Pfam" id="PF14498"/>
    </source>
</evidence>
<dbReference type="PIRSF" id="PIRSF007663">
    <property type="entry name" value="UCP007663"/>
    <property type="match status" value="1"/>
</dbReference>
<dbReference type="GO" id="GO:0004560">
    <property type="term" value="F:alpha-L-fucosidase activity"/>
    <property type="evidence" value="ECO:0007669"/>
    <property type="project" value="InterPro"/>
</dbReference>
<reference evidence="5" key="1">
    <citation type="submission" date="2023-07" db="EMBL/GenBank/DDBJ databases">
        <title>Genome content predicts the carbon catabolic preferences of heterotrophic bacteria.</title>
        <authorList>
            <person name="Gralka M."/>
        </authorList>
    </citation>
    <scope>NUCLEOTIDE SEQUENCE</scope>
    <source>
        <strain evidence="5">I3M17_2</strain>
    </source>
</reference>
<comment type="caution">
    <text evidence="5">The sequence shown here is derived from an EMBL/GenBank/DDBJ whole genome shotgun (WGS) entry which is preliminary data.</text>
</comment>
<gene>
    <name evidence="5" type="ORF">Q4521_20060</name>
</gene>
<dbReference type="GO" id="GO:0005975">
    <property type="term" value="P:carbohydrate metabolic process"/>
    <property type="evidence" value="ECO:0007669"/>
    <property type="project" value="InterPro"/>
</dbReference>
<dbReference type="Pfam" id="PF22124">
    <property type="entry name" value="Glyco_hydro_95_cat"/>
    <property type="match status" value="1"/>
</dbReference>
<feature type="domain" description="Glycosyl hydrolase family 95 catalytic" evidence="4">
    <location>
        <begin position="302"/>
        <end position="698"/>
    </location>
</feature>
<proteinExistence type="predicted"/>
<dbReference type="InterPro" id="IPR012341">
    <property type="entry name" value="6hp_glycosidase-like_sf"/>
</dbReference>
<evidence type="ECO:0000256" key="1">
    <source>
        <dbReference type="SAM" id="SignalP"/>
    </source>
</evidence>
<evidence type="ECO:0000259" key="3">
    <source>
        <dbReference type="Pfam" id="PF21307"/>
    </source>
</evidence>
<name>A0AAW7XE08_9GAMM</name>
<feature type="chain" id="PRO_5043566595" evidence="1">
    <location>
        <begin position="31"/>
        <end position="803"/>
    </location>
</feature>
<organism evidence="5 6">
    <name type="scientific">Saccharophagus degradans</name>
    <dbReference type="NCBI Taxonomy" id="86304"/>
    <lineage>
        <taxon>Bacteria</taxon>
        <taxon>Pseudomonadati</taxon>
        <taxon>Pseudomonadota</taxon>
        <taxon>Gammaproteobacteria</taxon>
        <taxon>Cellvibrionales</taxon>
        <taxon>Cellvibrionaceae</taxon>
        <taxon>Saccharophagus</taxon>
    </lineage>
</organism>
<evidence type="ECO:0000259" key="4">
    <source>
        <dbReference type="Pfam" id="PF22124"/>
    </source>
</evidence>
<feature type="signal peptide" evidence="1">
    <location>
        <begin position="1"/>
        <end position="30"/>
    </location>
</feature>
<dbReference type="AlphaFoldDB" id="A0AAW7XE08"/>
<keyword evidence="5" id="KW-0378">Hydrolase</keyword>
<dbReference type="Pfam" id="PF14498">
    <property type="entry name" value="Glyco_hyd_65N_2"/>
    <property type="match status" value="1"/>
</dbReference>
<keyword evidence="1" id="KW-0732">Signal</keyword>
<dbReference type="InterPro" id="IPR054363">
    <property type="entry name" value="GH95_cat"/>
</dbReference>
<dbReference type="InterPro" id="IPR027414">
    <property type="entry name" value="GH95_N_dom"/>
</dbReference>
<evidence type="ECO:0000313" key="5">
    <source>
        <dbReference type="EMBL" id="MDO6424796.1"/>
    </source>
</evidence>
<dbReference type="InterPro" id="IPR049053">
    <property type="entry name" value="AFCA-like_C"/>
</dbReference>